<sequence>MCSTLLLVGLAAITVLLVVRCDWLKPVNWRELAVDAMKLSMLCNIEEVGGDSDSVSFVDEYGVAFTLRRVNQSSSSPWVCDYAPRYVEAELSRLGMAPSDGGSLDVEVGGYATLGDAVATAQGVVSEFRPIPLSRYTAERRTDNAWFTGVSGSGKYGNELTAVSLHIVHRGHILASILFPCKGDAPLDFAAVEREVTLRYLSLVADGKAADGFDDLPQDAAGRAKRSSLNSNVLVGGKELGTAFTIKLDDPGIEESKYKVSSSDLMASVARIAEALGGWFSNDAATLKGSTRMWSWGIGDDDWELTLWDSNGKTLFKKNGVVLEVSFDYNYKSETVRKWVQDEEGDDVWDIEYIDHYVGVKGADLWTFSLMFPDGSMSIDQRTGYVVFDAGG</sequence>
<reference evidence="1" key="1">
    <citation type="submission" date="2012-03" db="EMBL/GenBank/DDBJ databases">
        <title>Functional metagenomics reveals considerable lignocellulase gene clusters in the gut microbiome of a wood-feeding higher termite.</title>
        <authorList>
            <person name="Liu N."/>
        </authorList>
    </citation>
    <scope>NUCLEOTIDE SEQUENCE</scope>
</reference>
<evidence type="ECO:0000313" key="1">
    <source>
        <dbReference type="EMBL" id="AGS52532.1"/>
    </source>
</evidence>
<accession>A0A806JZB0</accession>
<name>A0A806JZB0_9BACT</name>
<organism evidence="1">
    <name type="scientific">uncultured bacterium contig00005</name>
    <dbReference type="NCBI Taxonomy" id="1181497"/>
    <lineage>
        <taxon>Bacteria</taxon>
        <taxon>environmental samples</taxon>
    </lineage>
</organism>
<dbReference type="EMBL" id="JQ844200">
    <property type="protein sequence ID" value="AGS52532.1"/>
    <property type="molecule type" value="Genomic_DNA"/>
</dbReference>
<protein>
    <submittedName>
        <fullName evidence="1">Uncharacterized protein</fullName>
    </submittedName>
</protein>
<dbReference type="AlphaFoldDB" id="A0A806JZB0"/>
<proteinExistence type="predicted"/>